<reference evidence="3 4" key="1">
    <citation type="submission" date="2024-05" db="EMBL/GenBank/DDBJ databases">
        <authorList>
            <person name="Yi C."/>
        </authorList>
    </citation>
    <scope>NUCLEOTIDE SEQUENCE [LARGE SCALE GENOMIC DNA]</scope>
    <source>
        <strain evidence="3 4">XS13</strain>
    </source>
</reference>
<organism evidence="3 4">
    <name type="scientific">Citricoccus nitrophenolicus</name>
    <dbReference type="NCBI Taxonomy" id="863575"/>
    <lineage>
        <taxon>Bacteria</taxon>
        <taxon>Bacillati</taxon>
        <taxon>Actinomycetota</taxon>
        <taxon>Actinomycetes</taxon>
        <taxon>Micrococcales</taxon>
        <taxon>Micrococcaceae</taxon>
        <taxon>Citricoccus</taxon>
    </lineage>
</organism>
<sequence length="100" mass="10159">MRPEVVAAVRSAVVTIPASQAAAYGEIGLAAGIGPRQAGRAVSLLDGDVPWWRVVYAVGAPATCHGGGARASLEAEGVPFRNGRVLRAHPRSAIDSGEAS</sequence>
<dbReference type="InterPro" id="IPR052520">
    <property type="entry name" value="ATL_DNA_repair"/>
</dbReference>
<dbReference type="EMBL" id="JBDXMX010000002">
    <property type="protein sequence ID" value="MEO9246836.1"/>
    <property type="molecule type" value="Genomic_DNA"/>
</dbReference>
<dbReference type="Proteomes" id="UP001484097">
    <property type="component" value="Unassembled WGS sequence"/>
</dbReference>
<comment type="caution">
    <text evidence="3">The sequence shown here is derived from an EMBL/GenBank/DDBJ whole genome shotgun (WGS) entry which is preliminary data.</text>
</comment>
<dbReference type="InterPro" id="IPR036388">
    <property type="entry name" value="WH-like_DNA-bd_sf"/>
</dbReference>
<name>A0ABV0IFB9_9MICC</name>
<accession>A0ABV0IFB9</accession>
<dbReference type="InterPro" id="IPR036217">
    <property type="entry name" value="MethylDNA_cys_MeTrfase_DNAb"/>
</dbReference>
<keyword evidence="4" id="KW-1185">Reference proteome</keyword>
<feature type="domain" description="Methylated-DNA-[protein]-cysteine S-methyltransferase DNA binding" evidence="2">
    <location>
        <begin position="7"/>
        <end position="77"/>
    </location>
</feature>
<evidence type="ECO:0000259" key="2">
    <source>
        <dbReference type="Pfam" id="PF01035"/>
    </source>
</evidence>
<protein>
    <submittedName>
        <fullName evidence="3">MGMT family protein</fullName>
    </submittedName>
</protein>
<dbReference type="RefSeq" id="WP_347919156.1">
    <property type="nucleotide sequence ID" value="NZ_JBDXMX010000002.1"/>
</dbReference>
<dbReference type="Gene3D" id="1.10.10.10">
    <property type="entry name" value="Winged helix-like DNA-binding domain superfamily/Winged helix DNA-binding domain"/>
    <property type="match status" value="1"/>
</dbReference>
<dbReference type="Pfam" id="PF01035">
    <property type="entry name" value="DNA_binding_1"/>
    <property type="match status" value="1"/>
</dbReference>
<evidence type="ECO:0000256" key="1">
    <source>
        <dbReference type="ARBA" id="ARBA00022763"/>
    </source>
</evidence>
<dbReference type="SUPFAM" id="SSF46767">
    <property type="entry name" value="Methylated DNA-protein cysteine methyltransferase, C-terminal domain"/>
    <property type="match status" value="1"/>
</dbReference>
<dbReference type="PANTHER" id="PTHR42942:SF1">
    <property type="entry name" value="ALKYLTRANSFERASE-LIKE PROTEIN 1"/>
    <property type="match status" value="1"/>
</dbReference>
<dbReference type="InterPro" id="IPR014048">
    <property type="entry name" value="MethylDNA_cys_MeTrfase_DNA-bd"/>
</dbReference>
<keyword evidence="1" id="KW-0227">DNA damage</keyword>
<evidence type="ECO:0000313" key="4">
    <source>
        <dbReference type="Proteomes" id="UP001484097"/>
    </source>
</evidence>
<dbReference type="PANTHER" id="PTHR42942">
    <property type="entry name" value="6-O-METHYLGUANINE DNA METHYLTRANSFERASE"/>
    <property type="match status" value="1"/>
</dbReference>
<proteinExistence type="predicted"/>
<evidence type="ECO:0000313" key="3">
    <source>
        <dbReference type="EMBL" id="MEO9246836.1"/>
    </source>
</evidence>
<gene>
    <name evidence="3" type="ORF">ABDK96_04005</name>
</gene>